<comment type="caution">
    <text evidence="4">The sequence shown here is derived from an EMBL/GenBank/DDBJ whole genome shotgun (WGS) entry which is preliminary data.</text>
</comment>
<dbReference type="STRING" id="1127673.GLIP_2577"/>
<dbReference type="Proteomes" id="UP000006334">
    <property type="component" value="Unassembled WGS sequence"/>
</dbReference>
<dbReference type="GO" id="GO:0016616">
    <property type="term" value="F:oxidoreductase activity, acting on the CH-OH group of donors, NAD or NADP as acceptor"/>
    <property type="evidence" value="ECO:0007669"/>
    <property type="project" value="TreeGrafter"/>
</dbReference>
<sequence length="241" mass="25205">MLDQKVILITGASGGIGHATAVECAKQGAFVYLAGRKESVLLDIAKNIPNSQVLTYDVTDDSQVKQAFTRIMKQSGRLDGLVNCAGVMLDNSFMMTRVSELQQQLSTNTVSAFTHSQLALRLMAKNRSGSIVNLCSVVGEQGSAGQSAYATSKAALSGLTKSLAKELGSVGVRVNGVAPGFIETAMTQSYQGEKRQHLITSTALNRIGSAEDIAAVVTFLLSDSAGFITGQIIGVDGGLSL</sequence>
<name>K6YAH9_9ALTE</name>
<dbReference type="AlphaFoldDB" id="K6YAH9"/>
<dbReference type="InterPro" id="IPR002347">
    <property type="entry name" value="SDR_fam"/>
</dbReference>
<dbReference type="PANTHER" id="PTHR42760:SF133">
    <property type="entry name" value="3-OXOACYL-[ACYL-CARRIER-PROTEIN] REDUCTASE"/>
    <property type="match status" value="1"/>
</dbReference>
<dbReference type="RefSeq" id="WP_008845007.1">
    <property type="nucleotide sequence ID" value="NZ_BAEN01000049.1"/>
</dbReference>
<evidence type="ECO:0000259" key="3">
    <source>
        <dbReference type="SMART" id="SM00822"/>
    </source>
</evidence>
<evidence type="ECO:0000256" key="2">
    <source>
        <dbReference type="ARBA" id="ARBA00023002"/>
    </source>
</evidence>
<dbReference type="EMBL" id="BAEN01000049">
    <property type="protein sequence ID" value="GAC15202.1"/>
    <property type="molecule type" value="Genomic_DNA"/>
</dbReference>
<feature type="domain" description="Ketoreductase" evidence="3">
    <location>
        <begin position="5"/>
        <end position="182"/>
    </location>
</feature>
<dbReference type="PRINTS" id="PR00081">
    <property type="entry name" value="GDHRDH"/>
</dbReference>
<dbReference type="SMART" id="SM00822">
    <property type="entry name" value="PKS_KR"/>
    <property type="match status" value="1"/>
</dbReference>
<accession>K6YAH9</accession>
<keyword evidence="5" id="KW-1185">Reference proteome</keyword>
<dbReference type="GO" id="GO:0006633">
    <property type="term" value="P:fatty acid biosynthetic process"/>
    <property type="evidence" value="ECO:0007669"/>
    <property type="project" value="TreeGrafter"/>
</dbReference>
<dbReference type="PANTHER" id="PTHR42760">
    <property type="entry name" value="SHORT-CHAIN DEHYDROGENASES/REDUCTASES FAMILY MEMBER"/>
    <property type="match status" value="1"/>
</dbReference>
<dbReference type="OrthoDB" id="9806974at2"/>
<dbReference type="FunFam" id="3.40.50.720:FF:000084">
    <property type="entry name" value="Short-chain dehydrogenase reductase"/>
    <property type="match status" value="1"/>
</dbReference>
<keyword evidence="2" id="KW-0560">Oxidoreductase</keyword>
<organism evidence="4 5">
    <name type="scientific">Aliiglaciecola lipolytica E3</name>
    <dbReference type="NCBI Taxonomy" id="1127673"/>
    <lineage>
        <taxon>Bacteria</taxon>
        <taxon>Pseudomonadati</taxon>
        <taxon>Pseudomonadota</taxon>
        <taxon>Gammaproteobacteria</taxon>
        <taxon>Alteromonadales</taxon>
        <taxon>Alteromonadaceae</taxon>
        <taxon>Aliiglaciecola</taxon>
    </lineage>
</organism>
<proteinExistence type="inferred from homology"/>
<gene>
    <name evidence="4" type="primary">fabG</name>
    <name evidence="4" type="ORF">GLIP_2577</name>
</gene>
<dbReference type="eggNOG" id="COG1028">
    <property type="taxonomic scope" value="Bacteria"/>
</dbReference>
<evidence type="ECO:0000313" key="5">
    <source>
        <dbReference type="Proteomes" id="UP000006334"/>
    </source>
</evidence>
<dbReference type="InterPro" id="IPR036291">
    <property type="entry name" value="NAD(P)-bd_dom_sf"/>
</dbReference>
<protein>
    <submittedName>
        <fullName evidence="4">3-oxoacyl-[acyl-carrier-protein] reductase</fullName>
    </submittedName>
</protein>
<evidence type="ECO:0000256" key="1">
    <source>
        <dbReference type="ARBA" id="ARBA00006484"/>
    </source>
</evidence>
<dbReference type="Pfam" id="PF13561">
    <property type="entry name" value="adh_short_C2"/>
    <property type="match status" value="1"/>
</dbReference>
<evidence type="ECO:0000313" key="4">
    <source>
        <dbReference type="EMBL" id="GAC15202.1"/>
    </source>
</evidence>
<dbReference type="GO" id="GO:0048038">
    <property type="term" value="F:quinone binding"/>
    <property type="evidence" value="ECO:0007669"/>
    <property type="project" value="TreeGrafter"/>
</dbReference>
<dbReference type="InterPro" id="IPR020904">
    <property type="entry name" value="Sc_DH/Rdtase_CS"/>
</dbReference>
<reference evidence="4 5" key="1">
    <citation type="journal article" date="2017" name="Antonie Van Leeuwenhoek">
        <title>Rhizobium rhizosphaerae sp. nov., a novel species isolated from rice rhizosphere.</title>
        <authorList>
            <person name="Zhao J.J."/>
            <person name="Zhang J."/>
            <person name="Zhang R.J."/>
            <person name="Zhang C.W."/>
            <person name="Yin H.Q."/>
            <person name="Zhang X.X."/>
        </authorList>
    </citation>
    <scope>NUCLEOTIDE SEQUENCE [LARGE SCALE GENOMIC DNA]</scope>
    <source>
        <strain evidence="4 5">E3</strain>
    </source>
</reference>
<comment type="similarity">
    <text evidence="1">Belongs to the short-chain dehydrogenases/reductases (SDR) family.</text>
</comment>
<dbReference type="PRINTS" id="PR00080">
    <property type="entry name" value="SDRFAMILY"/>
</dbReference>
<dbReference type="InterPro" id="IPR057326">
    <property type="entry name" value="KR_dom"/>
</dbReference>
<dbReference type="PROSITE" id="PS00061">
    <property type="entry name" value="ADH_SHORT"/>
    <property type="match status" value="1"/>
</dbReference>
<dbReference type="SUPFAM" id="SSF51735">
    <property type="entry name" value="NAD(P)-binding Rossmann-fold domains"/>
    <property type="match status" value="1"/>
</dbReference>
<dbReference type="Gene3D" id="3.40.50.720">
    <property type="entry name" value="NAD(P)-binding Rossmann-like Domain"/>
    <property type="match status" value="1"/>
</dbReference>